<dbReference type="Proteomes" id="UP001164727">
    <property type="component" value="Chromosome"/>
</dbReference>
<dbReference type="InterPro" id="IPR050221">
    <property type="entry name" value="26S_Proteasome_ATPase"/>
</dbReference>
<evidence type="ECO:0000256" key="3">
    <source>
        <dbReference type="ARBA" id="ARBA00022840"/>
    </source>
</evidence>
<evidence type="ECO:0000256" key="2">
    <source>
        <dbReference type="ARBA" id="ARBA00022741"/>
    </source>
</evidence>
<dbReference type="RefSeq" id="WP_268849823.1">
    <property type="nucleotide sequence ID" value="NZ_CP114006.1"/>
</dbReference>
<proteinExistence type="inferred from homology"/>
<feature type="coiled-coil region" evidence="4">
    <location>
        <begin position="44"/>
        <end position="99"/>
    </location>
</feature>
<keyword evidence="4" id="KW-0175">Coiled coil</keyword>
<dbReference type="SMART" id="SM00382">
    <property type="entry name" value="AAA"/>
    <property type="match status" value="1"/>
</dbReference>
<dbReference type="EMBL" id="CP114006">
    <property type="protein sequence ID" value="WAN63641.1"/>
    <property type="molecule type" value="Genomic_DNA"/>
</dbReference>
<protein>
    <submittedName>
        <fullName evidence="7">AAA family ATPase</fullName>
    </submittedName>
</protein>
<keyword evidence="8" id="KW-1185">Reference proteome</keyword>
<reference evidence="7 8" key="1">
    <citation type="journal article" date="2023" name="Microbiol. Resour. Announc.">
        <title>Complete Genome of 'Candidatus Phytoplasma rubi' RS, a Phytopathogenic Bacterium Associated with Rubus Stunt Disease.</title>
        <authorList>
            <person name="Duckeck D."/>
            <person name="Zubert C."/>
            <person name="Bohm J.W."/>
            <person name="Carminati G."/>
            <person name="Schneider B."/>
            <person name="Kube M."/>
        </authorList>
    </citation>
    <scope>NUCLEOTIDE SEQUENCE [LARGE SCALE GENOMIC DNA]</scope>
    <source>
        <strain evidence="7 8">RS</strain>
    </source>
</reference>
<dbReference type="InterPro" id="IPR003593">
    <property type="entry name" value="AAA+_ATPase"/>
</dbReference>
<accession>A0ABY7BVB4</accession>
<dbReference type="SUPFAM" id="SSF52540">
    <property type="entry name" value="P-loop containing nucleoside triphosphate hydrolases"/>
    <property type="match status" value="1"/>
</dbReference>
<organism evidence="7 8">
    <name type="scientific">Candidatus Phytoplasma rubi</name>
    <dbReference type="NCBI Taxonomy" id="399025"/>
    <lineage>
        <taxon>Bacteria</taxon>
        <taxon>Bacillati</taxon>
        <taxon>Mycoplasmatota</taxon>
        <taxon>Mollicutes</taxon>
        <taxon>Acholeplasmatales</taxon>
        <taxon>Acholeplasmataceae</taxon>
        <taxon>Candidatus Phytoplasma</taxon>
        <taxon>16SrV (Elm yellows group)</taxon>
    </lineage>
</organism>
<dbReference type="InterPro" id="IPR003959">
    <property type="entry name" value="ATPase_AAA_core"/>
</dbReference>
<gene>
    <name evidence="7" type="ORF">RS022_08430</name>
</gene>
<feature type="transmembrane region" description="Helical" evidence="5">
    <location>
        <begin position="16"/>
        <end position="39"/>
    </location>
</feature>
<dbReference type="Gene3D" id="3.40.50.300">
    <property type="entry name" value="P-loop containing nucleotide triphosphate hydrolases"/>
    <property type="match status" value="1"/>
</dbReference>
<dbReference type="CDD" id="cd19481">
    <property type="entry name" value="RecA-like_protease"/>
    <property type="match status" value="1"/>
</dbReference>
<evidence type="ECO:0000256" key="1">
    <source>
        <dbReference type="ARBA" id="ARBA00006914"/>
    </source>
</evidence>
<dbReference type="PANTHER" id="PTHR23073">
    <property type="entry name" value="26S PROTEASOME REGULATORY SUBUNIT"/>
    <property type="match status" value="1"/>
</dbReference>
<keyword evidence="5" id="KW-0812">Transmembrane</keyword>
<dbReference type="InterPro" id="IPR027417">
    <property type="entry name" value="P-loop_NTPase"/>
</dbReference>
<keyword evidence="2" id="KW-0547">Nucleotide-binding</keyword>
<sequence>MFEKQDINNNKTQKQYFLFLCVLFILFLISFLLIIYVWIHHQAITTNENKIEKMNKNILNLEKSNNSMSSNLKKIEQKIKEKQDNTEKLITESELLQKNIHNKNILFESENFKVQDYKKFPNLQQLSGLNEAKSVAKGFVNFFQNKKAYEDRGKVVIPTGLMMYGTPGCGKTIFAASIAKEAELPFIEVSCSIFAQEFVGRAPKMVTELFDLAREVATKNGKGVIIFLDECENIFLNIDSLKPGSEIANVVNEFKIQLEPREENRSEQPIFVIGATNHLDGIEPAILSRFTHRIELKPGNEAERKIQLNDILRRNQFPITQEAKTYLLEVINKALDYLPPQYEKTMNGLLVEIPPQNNYKKAYRVLESFIKEASLKSIDREITSTIEQKKCSNLKHKEHFKNNIIFSENNQKKEKTDSIILENCCECKAINVEDLQKAYQIIIDNAGQSLEKVISK</sequence>
<keyword evidence="5" id="KW-1133">Transmembrane helix</keyword>
<keyword evidence="5" id="KW-0472">Membrane</keyword>
<evidence type="ECO:0000256" key="4">
    <source>
        <dbReference type="SAM" id="Coils"/>
    </source>
</evidence>
<evidence type="ECO:0000313" key="7">
    <source>
        <dbReference type="EMBL" id="WAN63641.1"/>
    </source>
</evidence>
<dbReference type="Pfam" id="PF00004">
    <property type="entry name" value="AAA"/>
    <property type="match status" value="1"/>
</dbReference>
<keyword evidence="3" id="KW-0067">ATP-binding</keyword>
<name>A0ABY7BVB4_9MOLU</name>
<comment type="similarity">
    <text evidence="1">Belongs to the AAA ATPase family.</text>
</comment>
<evidence type="ECO:0000256" key="5">
    <source>
        <dbReference type="SAM" id="Phobius"/>
    </source>
</evidence>
<evidence type="ECO:0000259" key="6">
    <source>
        <dbReference type="SMART" id="SM00382"/>
    </source>
</evidence>
<feature type="domain" description="AAA+ ATPase" evidence="6">
    <location>
        <begin position="157"/>
        <end position="300"/>
    </location>
</feature>
<evidence type="ECO:0000313" key="8">
    <source>
        <dbReference type="Proteomes" id="UP001164727"/>
    </source>
</evidence>